<sequence>MIKKLFINDTTNWKIQLFRYLFVGGFAFIVDYVLLYLLTDWGGFHYIISATISFIAGLIVNYIISTHWIFKKSKLNNTAIEFLVYGIIGVIGLFLNDLILYFFTDFIHYHYMISKLIAAAIVMGWNFIGRRTILFKS</sequence>
<comment type="caution">
    <text evidence="8">The sequence shown here is derived from an EMBL/GenBank/DDBJ whole genome shotgun (WGS) entry which is preliminary data.</text>
</comment>
<dbReference type="Proteomes" id="UP000806522">
    <property type="component" value="Unassembled WGS sequence"/>
</dbReference>
<dbReference type="PANTHER" id="PTHR38459:SF1">
    <property type="entry name" value="PROPHAGE BACTOPRENOL-LINKED GLUCOSE TRANSLOCASE HOMOLOG"/>
    <property type="match status" value="1"/>
</dbReference>
<protein>
    <submittedName>
        <fullName evidence="8">GtrA family protein</fullName>
    </submittedName>
</protein>
<dbReference type="AlphaFoldDB" id="A0A9D5P0I5"/>
<dbReference type="InterPro" id="IPR051401">
    <property type="entry name" value="GtrA_CellWall_Glycosyl"/>
</dbReference>
<name>A0A9D5P0I5_XYLRU</name>
<evidence type="ECO:0000256" key="5">
    <source>
        <dbReference type="ARBA" id="ARBA00023136"/>
    </source>
</evidence>
<organism evidence="8 9">
    <name type="scientific">Xylanibacter ruminicola</name>
    <name type="common">Prevotella ruminicola</name>
    <dbReference type="NCBI Taxonomy" id="839"/>
    <lineage>
        <taxon>Bacteria</taxon>
        <taxon>Pseudomonadati</taxon>
        <taxon>Bacteroidota</taxon>
        <taxon>Bacteroidia</taxon>
        <taxon>Bacteroidales</taxon>
        <taxon>Prevotellaceae</taxon>
        <taxon>Xylanibacter</taxon>
    </lineage>
</organism>
<keyword evidence="3 6" id="KW-0812">Transmembrane</keyword>
<evidence type="ECO:0000256" key="6">
    <source>
        <dbReference type="SAM" id="Phobius"/>
    </source>
</evidence>
<dbReference type="GO" id="GO:0005886">
    <property type="term" value="C:plasma membrane"/>
    <property type="evidence" value="ECO:0007669"/>
    <property type="project" value="TreeGrafter"/>
</dbReference>
<evidence type="ECO:0000256" key="1">
    <source>
        <dbReference type="ARBA" id="ARBA00004141"/>
    </source>
</evidence>
<dbReference type="GO" id="GO:0000271">
    <property type="term" value="P:polysaccharide biosynthetic process"/>
    <property type="evidence" value="ECO:0007669"/>
    <property type="project" value="InterPro"/>
</dbReference>
<reference evidence="8" key="1">
    <citation type="submission" date="2019-04" db="EMBL/GenBank/DDBJ databases">
        <title>Evolution of Biomass-Degrading Anaerobic Consortia Revealed by Metagenomics.</title>
        <authorList>
            <person name="Peng X."/>
        </authorList>
    </citation>
    <scope>NUCLEOTIDE SEQUENCE</scope>
    <source>
        <strain evidence="8">SIG140</strain>
    </source>
</reference>
<keyword evidence="5 6" id="KW-0472">Membrane</keyword>
<feature type="domain" description="GtrA/DPMS transmembrane" evidence="7">
    <location>
        <begin position="19"/>
        <end position="135"/>
    </location>
</feature>
<evidence type="ECO:0000256" key="3">
    <source>
        <dbReference type="ARBA" id="ARBA00022692"/>
    </source>
</evidence>
<evidence type="ECO:0000256" key="4">
    <source>
        <dbReference type="ARBA" id="ARBA00022989"/>
    </source>
</evidence>
<accession>A0A9D5P0I5</accession>
<evidence type="ECO:0000256" key="2">
    <source>
        <dbReference type="ARBA" id="ARBA00009399"/>
    </source>
</evidence>
<feature type="transmembrane region" description="Helical" evidence="6">
    <location>
        <begin position="82"/>
        <end position="103"/>
    </location>
</feature>
<comment type="similarity">
    <text evidence="2">Belongs to the GtrA family.</text>
</comment>
<evidence type="ECO:0000313" key="9">
    <source>
        <dbReference type="Proteomes" id="UP000806522"/>
    </source>
</evidence>
<evidence type="ECO:0000259" key="7">
    <source>
        <dbReference type="Pfam" id="PF04138"/>
    </source>
</evidence>
<evidence type="ECO:0000313" key="8">
    <source>
        <dbReference type="EMBL" id="MBE6270825.1"/>
    </source>
</evidence>
<feature type="transmembrane region" description="Helical" evidence="6">
    <location>
        <begin position="44"/>
        <end position="70"/>
    </location>
</feature>
<dbReference type="InterPro" id="IPR007267">
    <property type="entry name" value="GtrA_DPMS_TM"/>
</dbReference>
<comment type="subcellular location">
    <subcellularLocation>
        <location evidence="1">Membrane</location>
        <topology evidence="1">Multi-pass membrane protein</topology>
    </subcellularLocation>
</comment>
<dbReference type="Pfam" id="PF04138">
    <property type="entry name" value="GtrA_DPMS_TM"/>
    <property type="match status" value="1"/>
</dbReference>
<dbReference type="PANTHER" id="PTHR38459">
    <property type="entry name" value="PROPHAGE BACTOPRENOL-LINKED GLUCOSE TRANSLOCASE HOMOLOG"/>
    <property type="match status" value="1"/>
</dbReference>
<proteinExistence type="inferred from homology"/>
<gene>
    <name evidence="8" type="ORF">E7101_07725</name>
</gene>
<feature type="transmembrane region" description="Helical" evidence="6">
    <location>
        <begin position="109"/>
        <end position="128"/>
    </location>
</feature>
<feature type="transmembrane region" description="Helical" evidence="6">
    <location>
        <begin position="20"/>
        <end position="38"/>
    </location>
</feature>
<dbReference type="EMBL" id="SUYC01000007">
    <property type="protein sequence ID" value="MBE6270825.1"/>
    <property type="molecule type" value="Genomic_DNA"/>
</dbReference>
<keyword evidence="4 6" id="KW-1133">Transmembrane helix</keyword>